<evidence type="ECO:0000313" key="5">
    <source>
        <dbReference type="Proteomes" id="UP001353858"/>
    </source>
</evidence>
<evidence type="ECO:0000259" key="3">
    <source>
        <dbReference type="Pfam" id="PF03067"/>
    </source>
</evidence>
<sequence length="319" mass="36254">MGVTLVGLLTFSAFIVTIDSHGMMLDPPNRSSLWRFNDSFPINYDDNENFCGGYGVQWDLNNGKCGVCGDPYGDPVPRKNENTGTYGLGYIVATYPSGSVIDVNIRLTANHLGKFKYSLCKIEDNSKPETEDCFTNLTFENGEEWFNVYSGQFSISNRINLPPTFKCSHCTLRWYYKTGNRWGICEDGQGALGCGPQETFWSCSDISKLVIKKWSGTRDNWMRYAKKMKEYQSGSGAKSASKYKFYEQMLFLNKIVCHRPTESNLPLAENESIPNTEENEVPKVTVSKKRKKKDTENDMERKISALVDSFEKENNSRIM</sequence>
<keyword evidence="5" id="KW-1185">Reference proteome</keyword>
<protein>
    <recommendedName>
        <fullName evidence="3">Chitin-binding type-4 domain-containing protein</fullName>
    </recommendedName>
</protein>
<dbReference type="AlphaFoldDB" id="A0AAN7Q9X9"/>
<comment type="caution">
    <text evidence="4">The sequence shown here is derived from an EMBL/GenBank/DDBJ whole genome shotgun (WGS) entry which is preliminary data.</text>
</comment>
<proteinExistence type="predicted"/>
<dbReference type="InterPro" id="IPR004302">
    <property type="entry name" value="Cellulose/chitin-bd_N"/>
</dbReference>
<feature type="region of interest" description="Disordered" evidence="1">
    <location>
        <begin position="266"/>
        <end position="306"/>
    </location>
</feature>
<reference evidence="5" key="1">
    <citation type="submission" date="2023-01" db="EMBL/GenBank/DDBJ databases">
        <title>Key to firefly adult light organ development and bioluminescence: homeobox transcription factors regulate luciferase expression and transportation to peroxisome.</title>
        <authorList>
            <person name="Fu X."/>
        </authorList>
    </citation>
    <scope>NUCLEOTIDE SEQUENCE [LARGE SCALE GENOMIC DNA]</scope>
</reference>
<name>A0AAN7Q9X9_9COLE</name>
<evidence type="ECO:0000256" key="2">
    <source>
        <dbReference type="SAM" id="SignalP"/>
    </source>
</evidence>
<keyword evidence="2" id="KW-0732">Signal</keyword>
<accession>A0AAN7Q9X9</accession>
<organism evidence="4 5">
    <name type="scientific">Aquatica leii</name>
    <dbReference type="NCBI Taxonomy" id="1421715"/>
    <lineage>
        <taxon>Eukaryota</taxon>
        <taxon>Metazoa</taxon>
        <taxon>Ecdysozoa</taxon>
        <taxon>Arthropoda</taxon>
        <taxon>Hexapoda</taxon>
        <taxon>Insecta</taxon>
        <taxon>Pterygota</taxon>
        <taxon>Neoptera</taxon>
        <taxon>Endopterygota</taxon>
        <taxon>Coleoptera</taxon>
        <taxon>Polyphaga</taxon>
        <taxon>Elateriformia</taxon>
        <taxon>Elateroidea</taxon>
        <taxon>Lampyridae</taxon>
        <taxon>Luciolinae</taxon>
        <taxon>Aquatica</taxon>
    </lineage>
</organism>
<feature type="domain" description="Chitin-binding type-4" evidence="3">
    <location>
        <begin position="21"/>
        <end position="206"/>
    </location>
</feature>
<dbReference type="EMBL" id="JARPUR010000001">
    <property type="protein sequence ID" value="KAK4884510.1"/>
    <property type="molecule type" value="Genomic_DNA"/>
</dbReference>
<dbReference type="Proteomes" id="UP001353858">
    <property type="component" value="Unassembled WGS sequence"/>
</dbReference>
<feature type="signal peptide" evidence="2">
    <location>
        <begin position="1"/>
        <end position="20"/>
    </location>
</feature>
<feature type="compositionally biased region" description="Basic and acidic residues" evidence="1">
    <location>
        <begin position="293"/>
        <end position="306"/>
    </location>
</feature>
<feature type="chain" id="PRO_5042977247" description="Chitin-binding type-4 domain-containing protein" evidence="2">
    <location>
        <begin position="21"/>
        <end position="319"/>
    </location>
</feature>
<gene>
    <name evidence="4" type="ORF">RN001_000781</name>
</gene>
<evidence type="ECO:0000256" key="1">
    <source>
        <dbReference type="SAM" id="MobiDB-lite"/>
    </source>
</evidence>
<dbReference type="Pfam" id="PF03067">
    <property type="entry name" value="LPMO_10"/>
    <property type="match status" value="1"/>
</dbReference>
<evidence type="ECO:0000313" key="4">
    <source>
        <dbReference type="EMBL" id="KAK4884510.1"/>
    </source>
</evidence>